<proteinExistence type="inferred from homology"/>
<protein>
    <recommendedName>
        <fullName evidence="5">Nucleolar protein 16</fullName>
    </recommendedName>
</protein>
<evidence type="ECO:0000313" key="10">
    <source>
        <dbReference type="Proteomes" id="UP000250140"/>
    </source>
</evidence>
<dbReference type="InterPro" id="IPR019002">
    <property type="entry name" value="Ribosome_biogenesis_Nop16"/>
</dbReference>
<feature type="region of interest" description="Disordered" evidence="8">
    <location>
        <begin position="1"/>
        <end position="28"/>
    </location>
</feature>
<evidence type="ECO:0000256" key="1">
    <source>
        <dbReference type="ARBA" id="ARBA00002889"/>
    </source>
</evidence>
<accession>A0A8E2JRT1</accession>
<evidence type="ECO:0000256" key="8">
    <source>
        <dbReference type="SAM" id="MobiDB-lite"/>
    </source>
</evidence>
<evidence type="ECO:0000256" key="6">
    <source>
        <dbReference type="ARBA" id="ARBA00023242"/>
    </source>
</evidence>
<keyword evidence="7" id="KW-0687">Ribonucleoprotein</keyword>
<organism evidence="9 10">
    <name type="scientific">Glonium stellatum</name>
    <dbReference type="NCBI Taxonomy" id="574774"/>
    <lineage>
        <taxon>Eukaryota</taxon>
        <taxon>Fungi</taxon>
        <taxon>Dikarya</taxon>
        <taxon>Ascomycota</taxon>
        <taxon>Pezizomycotina</taxon>
        <taxon>Dothideomycetes</taxon>
        <taxon>Pleosporomycetidae</taxon>
        <taxon>Gloniales</taxon>
        <taxon>Gloniaceae</taxon>
        <taxon>Glonium</taxon>
    </lineage>
</organism>
<dbReference type="PANTHER" id="PTHR13243:SF1">
    <property type="entry name" value="NUCLEOLAR PROTEIN 16"/>
    <property type="match status" value="1"/>
</dbReference>
<comment type="function">
    <text evidence="1">Involved in the biogenesis of the 60S ribosomal subunit.</text>
</comment>
<name>A0A8E2JRT1_9PEZI</name>
<dbReference type="GO" id="GO:0005730">
    <property type="term" value="C:nucleolus"/>
    <property type="evidence" value="ECO:0007669"/>
    <property type="project" value="UniProtKB-SubCell"/>
</dbReference>
<feature type="compositionally biased region" description="Basic and acidic residues" evidence="8">
    <location>
        <begin position="214"/>
        <end position="229"/>
    </location>
</feature>
<dbReference type="Proteomes" id="UP000250140">
    <property type="component" value="Unassembled WGS sequence"/>
</dbReference>
<keyword evidence="6" id="KW-0539">Nucleus</keyword>
<reference evidence="9 10" key="1">
    <citation type="journal article" date="2016" name="Nat. Commun.">
        <title>Ectomycorrhizal ecology is imprinted in the genome of the dominant symbiotic fungus Cenococcum geophilum.</title>
        <authorList>
            <consortium name="DOE Joint Genome Institute"/>
            <person name="Peter M."/>
            <person name="Kohler A."/>
            <person name="Ohm R.A."/>
            <person name="Kuo A."/>
            <person name="Krutzmann J."/>
            <person name="Morin E."/>
            <person name="Arend M."/>
            <person name="Barry K.W."/>
            <person name="Binder M."/>
            <person name="Choi C."/>
            <person name="Clum A."/>
            <person name="Copeland A."/>
            <person name="Grisel N."/>
            <person name="Haridas S."/>
            <person name="Kipfer T."/>
            <person name="LaButti K."/>
            <person name="Lindquist E."/>
            <person name="Lipzen A."/>
            <person name="Maire R."/>
            <person name="Meier B."/>
            <person name="Mihaltcheva S."/>
            <person name="Molinier V."/>
            <person name="Murat C."/>
            <person name="Poggeler S."/>
            <person name="Quandt C.A."/>
            <person name="Sperisen C."/>
            <person name="Tritt A."/>
            <person name="Tisserant E."/>
            <person name="Crous P.W."/>
            <person name="Henrissat B."/>
            <person name="Nehls U."/>
            <person name="Egli S."/>
            <person name="Spatafora J.W."/>
            <person name="Grigoriev I.V."/>
            <person name="Martin F.M."/>
        </authorList>
    </citation>
    <scope>NUCLEOTIDE SEQUENCE [LARGE SCALE GENOMIC DNA]</scope>
    <source>
        <strain evidence="9 10">CBS 207.34</strain>
    </source>
</reference>
<comment type="subunit">
    <text evidence="4">Component of the pre-66S ribosomal particle.</text>
</comment>
<evidence type="ECO:0000256" key="3">
    <source>
        <dbReference type="ARBA" id="ARBA00008479"/>
    </source>
</evidence>
<gene>
    <name evidence="9" type="ORF">AOQ84DRAFT_389952</name>
</gene>
<feature type="region of interest" description="Disordered" evidence="8">
    <location>
        <begin position="204"/>
        <end position="229"/>
    </location>
</feature>
<comment type="similarity">
    <text evidence="3">Belongs to the NOP16 family.</text>
</comment>
<dbReference type="EMBL" id="KV749979">
    <property type="protein sequence ID" value="OCL06769.1"/>
    <property type="molecule type" value="Genomic_DNA"/>
</dbReference>
<dbReference type="OrthoDB" id="285729at2759"/>
<dbReference type="Pfam" id="PF09420">
    <property type="entry name" value="Nop16"/>
    <property type="match status" value="1"/>
</dbReference>
<evidence type="ECO:0000256" key="5">
    <source>
        <dbReference type="ARBA" id="ARBA00015522"/>
    </source>
</evidence>
<evidence type="ECO:0000313" key="9">
    <source>
        <dbReference type="EMBL" id="OCL06769.1"/>
    </source>
</evidence>
<feature type="compositionally biased region" description="Basic residues" evidence="8">
    <location>
        <begin position="8"/>
        <end position="27"/>
    </location>
</feature>
<feature type="region of interest" description="Disordered" evidence="8">
    <location>
        <begin position="58"/>
        <end position="89"/>
    </location>
</feature>
<sequence length="229" mass="25617">MGRELQKKKNRSSIAKVRQKPKSKKKILNNPIIAANWNQKETLSQNYRRLGLSAKLNHTTGGTEKTASTISSATPASESSNTVDKFHIPSAAPKTLAPLDARVERDPVTGKILRVLDDPNASKKPNPLNDPLNDLEDSDLEEWTGFANVPTKNPSATTVVQQLEAQALSGVRKAPRKQSAREQEWIQRLVEKYGGNYGAMFRDRKLNPMQQSEGDIKNRVKRWKENHSV</sequence>
<evidence type="ECO:0000256" key="2">
    <source>
        <dbReference type="ARBA" id="ARBA00004604"/>
    </source>
</evidence>
<evidence type="ECO:0000256" key="4">
    <source>
        <dbReference type="ARBA" id="ARBA00011187"/>
    </source>
</evidence>
<comment type="subcellular location">
    <subcellularLocation>
        <location evidence="2">Nucleus</location>
        <location evidence="2">Nucleolus</location>
    </subcellularLocation>
</comment>
<dbReference type="AlphaFoldDB" id="A0A8E2JRT1"/>
<feature type="compositionally biased region" description="Low complexity" evidence="8">
    <location>
        <begin position="66"/>
        <end position="80"/>
    </location>
</feature>
<keyword evidence="10" id="KW-1185">Reference proteome</keyword>
<dbReference type="GO" id="GO:1990904">
    <property type="term" value="C:ribonucleoprotein complex"/>
    <property type="evidence" value="ECO:0007669"/>
    <property type="project" value="UniProtKB-KW"/>
</dbReference>
<evidence type="ECO:0000256" key="7">
    <source>
        <dbReference type="ARBA" id="ARBA00023274"/>
    </source>
</evidence>
<dbReference type="PANTHER" id="PTHR13243">
    <property type="entry name" value="HSPC111 PROTEIN-RELATED"/>
    <property type="match status" value="1"/>
</dbReference>
<dbReference type="GO" id="GO:0042273">
    <property type="term" value="P:ribosomal large subunit biogenesis"/>
    <property type="evidence" value="ECO:0007669"/>
    <property type="project" value="TreeGrafter"/>
</dbReference>